<sequence length="203" mass="20608">MSRRRLAALAVAAVLTASLMSSTTYALWSTDAEASIGVLRSGDLDLELVGDVRWAETSPGHVGHAVASGADGTAGHLAVPGDSFTVTQRFRTTLEGDNLRARLTVSWLPAGPVPAGVEGTYVVTPPSGVPSAPAPLGTPLTLPSGAGASLPLGTGEWTLVATLVWNGADRVVAPSTLAGQPATRVGGTIQVDLRQVRDDGLAP</sequence>
<reference evidence="2 3" key="1">
    <citation type="submission" date="2022-07" db="EMBL/GenBank/DDBJ databases">
        <title>Novel species in genus cellulomonas.</title>
        <authorList>
            <person name="Ye L."/>
        </authorList>
    </citation>
    <scope>NUCLEOTIDE SEQUENCE [LARGE SCALE GENOMIC DNA]</scope>
    <source>
        <strain evidence="3">zg-Y908</strain>
    </source>
</reference>
<keyword evidence="1" id="KW-0732">Signal</keyword>
<evidence type="ECO:0000313" key="3">
    <source>
        <dbReference type="Proteomes" id="UP001317322"/>
    </source>
</evidence>
<dbReference type="Proteomes" id="UP001317322">
    <property type="component" value="Chromosome"/>
</dbReference>
<dbReference type="RefSeq" id="WP_227565734.1">
    <property type="nucleotide sequence ID" value="NZ_CP101989.1"/>
</dbReference>
<proteinExistence type="predicted"/>
<gene>
    <name evidence="2" type="ORF">NP075_13720</name>
</gene>
<evidence type="ECO:0000256" key="1">
    <source>
        <dbReference type="SAM" id="SignalP"/>
    </source>
</evidence>
<feature type="signal peptide" evidence="1">
    <location>
        <begin position="1"/>
        <end position="26"/>
    </location>
</feature>
<evidence type="ECO:0000313" key="2">
    <source>
        <dbReference type="EMBL" id="UUI64181.1"/>
    </source>
</evidence>
<accession>A0ABY5K437</accession>
<evidence type="ECO:0008006" key="4">
    <source>
        <dbReference type="Google" id="ProtNLM"/>
    </source>
</evidence>
<organism evidence="2 3">
    <name type="scientific">Cellulomonas wangsupingiae</name>
    <dbReference type="NCBI Taxonomy" id="2968085"/>
    <lineage>
        <taxon>Bacteria</taxon>
        <taxon>Bacillati</taxon>
        <taxon>Actinomycetota</taxon>
        <taxon>Actinomycetes</taxon>
        <taxon>Micrococcales</taxon>
        <taxon>Cellulomonadaceae</taxon>
        <taxon>Cellulomonas</taxon>
    </lineage>
</organism>
<dbReference type="EMBL" id="CP101989">
    <property type="protein sequence ID" value="UUI64181.1"/>
    <property type="molecule type" value="Genomic_DNA"/>
</dbReference>
<keyword evidence="3" id="KW-1185">Reference proteome</keyword>
<protein>
    <recommendedName>
        <fullName evidence="4">Alternate-type signal peptide domain-containing protein</fullName>
    </recommendedName>
</protein>
<feature type="chain" id="PRO_5045189361" description="Alternate-type signal peptide domain-containing protein" evidence="1">
    <location>
        <begin position="27"/>
        <end position="203"/>
    </location>
</feature>
<name>A0ABY5K437_9CELL</name>